<name>A0A7S3LQ52_9STRA</name>
<dbReference type="InterPro" id="IPR006869">
    <property type="entry name" value="DUF547"/>
</dbReference>
<proteinExistence type="predicted"/>
<evidence type="ECO:0000259" key="1">
    <source>
        <dbReference type="Pfam" id="PF04784"/>
    </source>
</evidence>
<evidence type="ECO:0000313" key="2">
    <source>
        <dbReference type="EMBL" id="CAE0434387.1"/>
    </source>
</evidence>
<dbReference type="Pfam" id="PF04784">
    <property type="entry name" value="DUF547"/>
    <property type="match status" value="1"/>
</dbReference>
<dbReference type="PANTHER" id="PTHR46361">
    <property type="entry name" value="ELECTRON CARRIER/ PROTEIN DISULFIDE OXIDOREDUCTASE"/>
    <property type="match status" value="1"/>
</dbReference>
<accession>A0A7S3LQ52</accession>
<dbReference type="PANTHER" id="PTHR46361:SF3">
    <property type="entry name" value="ELECTRON CARRIER_ PROTEIN DISULFIDE OXIDOREDUCTASE"/>
    <property type="match status" value="1"/>
</dbReference>
<dbReference type="EMBL" id="HBIN01006406">
    <property type="protein sequence ID" value="CAE0434387.1"/>
    <property type="molecule type" value="Transcribed_RNA"/>
</dbReference>
<gene>
    <name evidence="2" type="ORF">ASTO00021_LOCUS4685</name>
</gene>
<protein>
    <recommendedName>
        <fullName evidence="1">DUF547 domain-containing protein</fullName>
    </recommendedName>
</protein>
<dbReference type="AlphaFoldDB" id="A0A7S3LQ52"/>
<feature type="domain" description="DUF547" evidence="1">
    <location>
        <begin position="87"/>
        <end position="202"/>
    </location>
</feature>
<sequence>MYAWIERKVAAYKYPAKHEEPCKVVSPDSEFSGEAVVDHSVWDTLLKQHVRRGVIDGVELTTVDYESLAKDERVKDYRKTLADVHVEKLSSNEELTLFINSYNFLCVDLILNHYIREGKLPKSINNLSTRKKEVWDLPAGVIGGKEYTLGEIEHSVLRAKWKEPRIHASIVCASVSCPDLRNEAFIVQKLNEQMDDQVRSWLKNTKKGSCVTGKNLHLSRIFNWFYNDFVAVDPRGPVKWLSNYSDDTSDVKALISSGKYSTKYMNYIWNLNVAT</sequence>
<organism evidence="2">
    <name type="scientific">Aplanochytrium stocchinoi</name>
    <dbReference type="NCBI Taxonomy" id="215587"/>
    <lineage>
        <taxon>Eukaryota</taxon>
        <taxon>Sar</taxon>
        <taxon>Stramenopiles</taxon>
        <taxon>Bigyra</taxon>
        <taxon>Labyrinthulomycetes</taxon>
        <taxon>Thraustochytrida</taxon>
        <taxon>Thraustochytriidae</taxon>
        <taxon>Aplanochytrium</taxon>
    </lineage>
</organism>
<reference evidence="2" key="1">
    <citation type="submission" date="2021-01" db="EMBL/GenBank/DDBJ databases">
        <authorList>
            <person name="Corre E."/>
            <person name="Pelletier E."/>
            <person name="Niang G."/>
            <person name="Scheremetjew M."/>
            <person name="Finn R."/>
            <person name="Kale V."/>
            <person name="Holt S."/>
            <person name="Cochrane G."/>
            <person name="Meng A."/>
            <person name="Brown T."/>
            <person name="Cohen L."/>
        </authorList>
    </citation>
    <scope>NUCLEOTIDE SEQUENCE</scope>
    <source>
        <strain evidence="2">GSBS06</strain>
    </source>
</reference>